<reference evidence="5" key="1">
    <citation type="submission" date="2023-06" db="EMBL/GenBank/DDBJ databases">
        <authorList>
            <person name="Delattre M."/>
        </authorList>
    </citation>
    <scope>NUCLEOTIDE SEQUENCE</scope>
    <source>
        <strain evidence="5">AF72</strain>
    </source>
</reference>
<evidence type="ECO:0000256" key="1">
    <source>
        <dbReference type="ARBA" id="ARBA00022448"/>
    </source>
</evidence>
<dbReference type="GO" id="GO:0005802">
    <property type="term" value="C:trans-Golgi network"/>
    <property type="evidence" value="ECO:0007669"/>
    <property type="project" value="TreeGrafter"/>
</dbReference>
<dbReference type="InterPro" id="IPR040314">
    <property type="entry name" value="DOP1"/>
</dbReference>
<dbReference type="Pfam" id="PF04118">
    <property type="entry name" value="Dopey_N"/>
    <property type="match status" value="1"/>
</dbReference>
<dbReference type="Proteomes" id="UP001177023">
    <property type="component" value="Unassembled WGS sequence"/>
</dbReference>
<accession>A0AA36CSI7</accession>
<proteinExistence type="inferred from homology"/>
<evidence type="ECO:0000256" key="3">
    <source>
        <dbReference type="ARBA" id="ARBA00046326"/>
    </source>
</evidence>
<dbReference type="GO" id="GO:0005829">
    <property type="term" value="C:cytosol"/>
    <property type="evidence" value="ECO:0007669"/>
    <property type="project" value="GOC"/>
</dbReference>
<keyword evidence="2" id="KW-0653">Protein transport</keyword>
<dbReference type="AlphaFoldDB" id="A0AA36CSI7"/>
<protein>
    <recommendedName>
        <fullName evidence="4">DOP1 N-terminal domain-containing protein</fullName>
    </recommendedName>
</protein>
<evidence type="ECO:0000313" key="6">
    <source>
        <dbReference type="Proteomes" id="UP001177023"/>
    </source>
</evidence>
<keyword evidence="6" id="KW-1185">Reference proteome</keyword>
<comment type="caution">
    <text evidence="5">The sequence shown here is derived from an EMBL/GenBank/DDBJ whole genome shotgun (WGS) entry which is preliminary data.</text>
</comment>
<dbReference type="EMBL" id="CATQJA010002626">
    <property type="protein sequence ID" value="CAJ0574043.1"/>
    <property type="molecule type" value="Genomic_DNA"/>
</dbReference>
<dbReference type="GO" id="GO:0005768">
    <property type="term" value="C:endosome"/>
    <property type="evidence" value="ECO:0007669"/>
    <property type="project" value="TreeGrafter"/>
</dbReference>
<dbReference type="GO" id="GO:0015031">
    <property type="term" value="P:protein transport"/>
    <property type="evidence" value="ECO:0007669"/>
    <property type="project" value="UniProtKB-KW"/>
</dbReference>
<dbReference type="GO" id="GO:0006895">
    <property type="term" value="P:Golgi to endosome transport"/>
    <property type="evidence" value="ECO:0007669"/>
    <property type="project" value="InterPro"/>
</dbReference>
<organism evidence="5 6">
    <name type="scientific">Mesorhabditis spiculigera</name>
    <dbReference type="NCBI Taxonomy" id="96644"/>
    <lineage>
        <taxon>Eukaryota</taxon>
        <taxon>Metazoa</taxon>
        <taxon>Ecdysozoa</taxon>
        <taxon>Nematoda</taxon>
        <taxon>Chromadorea</taxon>
        <taxon>Rhabditida</taxon>
        <taxon>Rhabditina</taxon>
        <taxon>Rhabditomorpha</taxon>
        <taxon>Rhabditoidea</taxon>
        <taxon>Rhabditidae</taxon>
        <taxon>Mesorhabditinae</taxon>
        <taxon>Mesorhabditis</taxon>
    </lineage>
</organism>
<name>A0AA36CSI7_9BILA</name>
<keyword evidence="1" id="KW-0813">Transport</keyword>
<evidence type="ECO:0000313" key="5">
    <source>
        <dbReference type="EMBL" id="CAJ0574043.1"/>
    </source>
</evidence>
<dbReference type="InterPro" id="IPR007249">
    <property type="entry name" value="DOP1_N"/>
</dbReference>
<evidence type="ECO:0000259" key="4">
    <source>
        <dbReference type="Pfam" id="PF04118"/>
    </source>
</evidence>
<comment type="similarity">
    <text evidence="3">Belongs to the DOP1 family.</text>
</comment>
<evidence type="ECO:0000256" key="2">
    <source>
        <dbReference type="ARBA" id="ARBA00022927"/>
    </source>
</evidence>
<feature type="non-terminal residue" evidence="5">
    <location>
        <position position="1"/>
    </location>
</feature>
<sequence>MSHGAIAPELAPNPLHQTSKYKAFAQAVDKALKAFENTNEWADLISALGKLSKVFSSNAKYCDIPKPIIVAKRLSQCLHPALPMGVHLKALETYKQVFDILGTEKLSQLLYLFAVGLFPLMDHCGIKVKSELFTIFEVYLLRLGPNLKPSLPGFLAGVLLGLEEGTEFYDRSVTYLDKVCEAVGAEAFYGCVWEAVLGSPAVRLPALLYVNTKLDKNRPVDEQHHLFCNPELMVEALCAAAGDTGSPLVQRNLLDFLCTVFPLDSPHLSSAHFVKLLQHCLFVVLRRDMSLNRRLFQWLLNPTGSNLAVSGVPVGDDRIDSSFFLKTVLPLIQQALNEYLSLDTVEIPAPPPNLVQFGLPPRESEQTVLVEVRVCRLLLYLQDRPEIGKPVLSETLPIFLIKLVEKDPKNRGLEYNEEIRSFYGSDKEPLDERQRYKKRLEDISKSFNLLLTSLDDGFIWSMLATWFTGLLSKKDANEERLFQLTHFPAVARVVLALSHLDGTSSTRLVHMPIFLRSVLSDLKKADVDQIPMPIYLELIAVCQKLLEEMTQGAGLVSVADGDEPSSTPTIRSPVKKILGDPQRDREQNLVEKCLLDCLALFEVLAHHYVRNRGAERLPLLTAICRLVNCFVDFPLYCLDLDTPIATRWTEALIKVLDVSSWAKLGAACDFGARAACLELLCYVFVRSSQVLEQHKAFQDNKENLAPDRHDTTTVLLKPLLLERELRSLENDRIFEA</sequence>
<feature type="domain" description="DOP1 N-terminal" evidence="4">
    <location>
        <begin position="19"/>
        <end position="302"/>
    </location>
</feature>
<dbReference type="PANTHER" id="PTHR14042">
    <property type="entry name" value="DOPEY-RELATED"/>
    <property type="match status" value="1"/>
</dbReference>
<gene>
    <name evidence="5" type="ORF">MSPICULIGERA_LOCUS12386</name>
</gene>
<dbReference type="PANTHER" id="PTHR14042:SF24">
    <property type="entry name" value="PROTEIN DOPEY-1 HOMOLOG"/>
    <property type="match status" value="1"/>
</dbReference>